<evidence type="ECO:0000256" key="10">
    <source>
        <dbReference type="ARBA" id="ARBA00023279"/>
    </source>
</evidence>
<keyword evidence="14" id="KW-1185">Reference proteome</keyword>
<name>A0AAW1TUZ4_9CUCU</name>
<evidence type="ECO:0000256" key="11">
    <source>
        <dbReference type="SAM" id="Phobius"/>
    </source>
</evidence>
<evidence type="ECO:0000256" key="8">
    <source>
        <dbReference type="ARBA" id="ARBA00023136"/>
    </source>
</evidence>
<comment type="caution">
    <text evidence="13">The sequence shown here is derived from an EMBL/GenBank/DDBJ whole genome shotgun (WGS) entry which is preliminary data.</text>
</comment>
<dbReference type="InterPro" id="IPR018928">
    <property type="entry name" value="HAP2/GCS1_dom"/>
</dbReference>
<dbReference type="EMBL" id="JARQZJ010000011">
    <property type="protein sequence ID" value="KAK9872518.1"/>
    <property type="molecule type" value="Genomic_DNA"/>
</dbReference>
<dbReference type="Proteomes" id="UP001431783">
    <property type="component" value="Unassembled WGS sequence"/>
</dbReference>
<dbReference type="GO" id="GO:0008289">
    <property type="term" value="F:lipid binding"/>
    <property type="evidence" value="ECO:0007669"/>
    <property type="project" value="UniProtKB-KW"/>
</dbReference>
<proteinExistence type="inferred from homology"/>
<keyword evidence="8 11" id="KW-0472">Membrane</keyword>
<sequence length="700" mass="80689">MEHKFDDKSLDQSINIEDDISSDLTQKTKTYVEEDFNELNDFGMTSKEPPTTDAEQKYYEEEFMQKFKEHLQKKLKKHKHRKHKKKPQLKTLKKLLKQIEKKEKAKNFPFMHPRGGQDCSNRTCPPGVDPRKYHESTHCLVFSELWYTVYRLEKPAITHELSLEIFEKHEDLTGHVVWKDLTNDKPLTLGTSKTEDTDQFENIWAGYVGVDPAPHAFGIDPVVHRLLVPEHLKPCQEIKYPELRGGPREWLVIPNYMITYDGSRCDKVGVGYEAFVKQSNRCDMPRGTCLNNQPKDLWNHDRRMEEAGKPGSYFLKYYGQLPICPIQNSSNNNGQNLTFYFREPYLSSLHIELKTDYNIVLRPHAAAVITEVYVDGTNYIKSTVTVKVTNSALVYGVYFVALTDCPLDIPASFSNIKTKPALIPPQHQHIFTIEIMSSLPERKFYCSVEAKNARNELLSFRRVRFQKNDRCVCIWHCVCTCLETDGGLTCQPLPFDHYTAAGFHGGLPVAADYVQFTLFEELMTLLYHLFLTMTLILILLGVMKAAIGVYFRPIGEWGLCSMLGLPKPIKGYYEESLRDRVVIYDSCGWPIHPDTKKRVRNASMIAEICINCIFFLIYPLVMINVIVKRLCFVDSSDESIKQMCCLCGQKHESGECPSLCILKSFGFRQKSRKGSSHRRLCMDVCTQEHLSEEYDECNCD</sequence>
<evidence type="ECO:0000313" key="13">
    <source>
        <dbReference type="EMBL" id="KAK9872518.1"/>
    </source>
</evidence>
<gene>
    <name evidence="13" type="ORF">WA026_017985</name>
</gene>
<dbReference type="PANTHER" id="PTHR31764:SF0">
    <property type="entry name" value="GENERATIVE CELL SPECIFIC-1_HAP2 DOMAIN-CONTAINING PROTEIN"/>
    <property type="match status" value="1"/>
</dbReference>
<feature type="domain" description="Generative cell specific-1/HAP2" evidence="12">
    <location>
        <begin position="114"/>
        <end position="469"/>
    </location>
</feature>
<organism evidence="13 14">
    <name type="scientific">Henosepilachna vigintioctopunctata</name>
    <dbReference type="NCBI Taxonomy" id="420089"/>
    <lineage>
        <taxon>Eukaryota</taxon>
        <taxon>Metazoa</taxon>
        <taxon>Ecdysozoa</taxon>
        <taxon>Arthropoda</taxon>
        <taxon>Hexapoda</taxon>
        <taxon>Insecta</taxon>
        <taxon>Pterygota</taxon>
        <taxon>Neoptera</taxon>
        <taxon>Endopterygota</taxon>
        <taxon>Coleoptera</taxon>
        <taxon>Polyphaga</taxon>
        <taxon>Cucujiformia</taxon>
        <taxon>Coccinelloidea</taxon>
        <taxon>Coccinellidae</taxon>
        <taxon>Epilachninae</taxon>
        <taxon>Epilachnini</taxon>
        <taxon>Henosepilachna</taxon>
    </lineage>
</organism>
<reference evidence="13 14" key="1">
    <citation type="submission" date="2023-03" db="EMBL/GenBank/DDBJ databases">
        <title>Genome insight into feeding habits of ladybird beetles.</title>
        <authorList>
            <person name="Li H.-S."/>
            <person name="Huang Y.-H."/>
            <person name="Pang H."/>
        </authorList>
    </citation>
    <scope>NUCLEOTIDE SEQUENCE [LARGE SCALE GENOMIC DNA]</scope>
    <source>
        <strain evidence="13">SYSU_2023b</strain>
        <tissue evidence="13">Whole body</tissue>
    </source>
</reference>
<keyword evidence="7" id="KW-0446">Lipid-binding</keyword>
<dbReference type="Pfam" id="PF10699">
    <property type="entry name" value="HAP2-GCS1"/>
    <property type="match status" value="1"/>
</dbReference>
<evidence type="ECO:0000256" key="7">
    <source>
        <dbReference type="ARBA" id="ARBA00023121"/>
    </source>
</evidence>
<keyword evidence="4 11" id="KW-0812">Transmembrane</keyword>
<keyword evidence="9" id="KW-1015">Disulfide bond</keyword>
<comment type="similarity">
    <text evidence="2">Belongs to the HAP2/GCS1 family.</text>
</comment>
<keyword evidence="3" id="KW-1003">Cell membrane</keyword>
<dbReference type="InterPro" id="IPR040326">
    <property type="entry name" value="HAP2/GCS1"/>
</dbReference>
<evidence type="ECO:0000256" key="6">
    <source>
        <dbReference type="ARBA" id="ARBA00022989"/>
    </source>
</evidence>
<feature type="transmembrane region" description="Helical" evidence="11">
    <location>
        <begin position="605"/>
        <end position="627"/>
    </location>
</feature>
<evidence type="ECO:0000256" key="2">
    <source>
        <dbReference type="ARBA" id="ARBA00010929"/>
    </source>
</evidence>
<dbReference type="GO" id="GO:0007338">
    <property type="term" value="P:single fertilization"/>
    <property type="evidence" value="ECO:0007669"/>
    <property type="project" value="UniProtKB-KW"/>
</dbReference>
<comment type="subcellular location">
    <subcellularLocation>
        <location evidence="1">Cell membrane</location>
        <topology evidence="1">Single-pass type I membrane protein</topology>
    </subcellularLocation>
</comment>
<dbReference type="AlphaFoldDB" id="A0AAW1TUZ4"/>
<feature type="transmembrane region" description="Helical" evidence="11">
    <location>
        <begin position="525"/>
        <end position="543"/>
    </location>
</feature>
<keyword evidence="5" id="KW-0732">Signal</keyword>
<evidence type="ECO:0000259" key="12">
    <source>
        <dbReference type="Pfam" id="PF10699"/>
    </source>
</evidence>
<evidence type="ECO:0000256" key="1">
    <source>
        <dbReference type="ARBA" id="ARBA00004251"/>
    </source>
</evidence>
<keyword evidence="10" id="KW-0278">Fertilization</keyword>
<evidence type="ECO:0000313" key="14">
    <source>
        <dbReference type="Proteomes" id="UP001431783"/>
    </source>
</evidence>
<dbReference type="PANTHER" id="PTHR31764">
    <property type="entry name" value="PROTEIN HAPLESS 2"/>
    <property type="match status" value="1"/>
</dbReference>
<evidence type="ECO:0000256" key="5">
    <source>
        <dbReference type="ARBA" id="ARBA00022729"/>
    </source>
</evidence>
<dbReference type="GO" id="GO:0005886">
    <property type="term" value="C:plasma membrane"/>
    <property type="evidence" value="ECO:0007669"/>
    <property type="project" value="UniProtKB-SubCell"/>
</dbReference>
<protein>
    <recommendedName>
        <fullName evidence="12">Generative cell specific-1/HAP2 domain-containing protein</fullName>
    </recommendedName>
</protein>
<evidence type="ECO:0000256" key="9">
    <source>
        <dbReference type="ARBA" id="ARBA00023157"/>
    </source>
</evidence>
<evidence type="ECO:0000256" key="3">
    <source>
        <dbReference type="ARBA" id="ARBA00022475"/>
    </source>
</evidence>
<accession>A0AAW1TUZ4</accession>
<evidence type="ECO:0000256" key="4">
    <source>
        <dbReference type="ARBA" id="ARBA00022692"/>
    </source>
</evidence>
<keyword evidence="6 11" id="KW-1133">Transmembrane helix</keyword>